<evidence type="ECO:0000256" key="5">
    <source>
        <dbReference type="SAM" id="Phobius"/>
    </source>
</evidence>
<feature type="region of interest" description="Disordered" evidence="4">
    <location>
        <begin position="207"/>
        <end position="230"/>
    </location>
</feature>
<feature type="domain" description="Nematode cuticle collagen N-terminal" evidence="6">
    <location>
        <begin position="45"/>
        <end position="97"/>
    </location>
</feature>
<comment type="caution">
    <text evidence="7">The sequence shown here is derived from an EMBL/GenBank/DDBJ whole genome shotgun (WGS) entry which is preliminary data.</text>
</comment>
<evidence type="ECO:0000313" key="7">
    <source>
        <dbReference type="EMBL" id="PAV66357.1"/>
    </source>
</evidence>
<feature type="transmembrane region" description="Helical" evidence="5">
    <location>
        <begin position="45"/>
        <end position="72"/>
    </location>
</feature>
<dbReference type="STRING" id="2018661.A0A2A2JXD2"/>
<organism evidence="7 8">
    <name type="scientific">Diploscapter pachys</name>
    <dbReference type="NCBI Taxonomy" id="2018661"/>
    <lineage>
        <taxon>Eukaryota</taxon>
        <taxon>Metazoa</taxon>
        <taxon>Ecdysozoa</taxon>
        <taxon>Nematoda</taxon>
        <taxon>Chromadorea</taxon>
        <taxon>Rhabditida</taxon>
        <taxon>Rhabditina</taxon>
        <taxon>Rhabditomorpha</taxon>
        <taxon>Rhabditoidea</taxon>
        <taxon>Rhabditidae</taxon>
        <taxon>Diploscapter</taxon>
    </lineage>
</organism>
<comment type="subunit">
    <text evidence="1">Collagen polypeptide chains are complexed within the cuticle by disulfide bonds and other types of covalent cross-links.</text>
</comment>
<protein>
    <recommendedName>
        <fullName evidence="6">Nematode cuticle collagen N-terminal domain-containing protein</fullName>
    </recommendedName>
</protein>
<keyword evidence="2" id="KW-0677">Repeat</keyword>
<feature type="region of interest" description="Disordered" evidence="4">
    <location>
        <begin position="130"/>
        <end position="183"/>
    </location>
</feature>
<reference evidence="7 8" key="1">
    <citation type="journal article" date="2017" name="Curr. Biol.">
        <title>Genome architecture and evolution of a unichromosomal asexual nematode.</title>
        <authorList>
            <person name="Fradin H."/>
            <person name="Zegar C."/>
            <person name="Gutwein M."/>
            <person name="Lucas J."/>
            <person name="Kovtun M."/>
            <person name="Corcoran D."/>
            <person name="Baugh L.R."/>
            <person name="Kiontke K."/>
            <person name="Gunsalus K."/>
            <person name="Fitch D.H."/>
            <person name="Piano F."/>
        </authorList>
    </citation>
    <scope>NUCLEOTIDE SEQUENCE [LARGE SCALE GENOMIC DNA]</scope>
    <source>
        <strain evidence="7">PF1309</strain>
    </source>
</reference>
<gene>
    <name evidence="7" type="ORF">WR25_09527</name>
</gene>
<sequence length="264" mass="29143">MKPGVDGAKNARRERALETPPETWDEKATNHSPYKSAVSTDAYRYVAYSLSGFAVVSVVAVCFSLPIVFSYVRTMKTSLERDIQYCRHTSRGIHEEMNRMNYEFGSETPQNRSARHSGYATGPSAYGGGGYTGAQSNGGNTQSCCQPGCKKSNPQEDQDAQEPMECQEPLDDPPEVPATHLPHPHHASLAQEAHQDHQDTPDLRESQAKLEPQDKASVVLHQARPDQRDPLELLEIPEAMDSPEIPASLHRAKAAVLLLQALRK</sequence>
<evidence type="ECO:0000256" key="3">
    <source>
        <dbReference type="ARBA" id="ARBA00023157"/>
    </source>
</evidence>
<feature type="region of interest" description="Disordered" evidence="4">
    <location>
        <begin position="1"/>
        <end position="29"/>
    </location>
</feature>
<dbReference type="GO" id="GO:0042302">
    <property type="term" value="F:structural constituent of cuticle"/>
    <property type="evidence" value="ECO:0007669"/>
    <property type="project" value="InterPro"/>
</dbReference>
<dbReference type="Proteomes" id="UP000218231">
    <property type="component" value="Unassembled WGS sequence"/>
</dbReference>
<evidence type="ECO:0000256" key="4">
    <source>
        <dbReference type="SAM" id="MobiDB-lite"/>
    </source>
</evidence>
<accession>A0A2A2JXD2</accession>
<evidence type="ECO:0000256" key="2">
    <source>
        <dbReference type="ARBA" id="ARBA00022737"/>
    </source>
</evidence>
<proteinExistence type="predicted"/>
<evidence type="ECO:0000313" key="8">
    <source>
        <dbReference type="Proteomes" id="UP000218231"/>
    </source>
</evidence>
<dbReference type="InterPro" id="IPR002486">
    <property type="entry name" value="Col_cuticle_N"/>
</dbReference>
<evidence type="ECO:0000256" key="1">
    <source>
        <dbReference type="ARBA" id="ARBA00011518"/>
    </source>
</evidence>
<evidence type="ECO:0000259" key="6">
    <source>
        <dbReference type="SMART" id="SM01088"/>
    </source>
</evidence>
<keyword evidence="5" id="KW-0812">Transmembrane</keyword>
<name>A0A2A2JXD2_9BILA</name>
<dbReference type="EMBL" id="LIAE01010112">
    <property type="protein sequence ID" value="PAV66357.1"/>
    <property type="molecule type" value="Genomic_DNA"/>
</dbReference>
<keyword evidence="5" id="KW-1133">Transmembrane helix</keyword>
<keyword evidence="3" id="KW-1015">Disulfide bond</keyword>
<dbReference type="Pfam" id="PF01484">
    <property type="entry name" value="Col_cuticle_N"/>
    <property type="match status" value="1"/>
</dbReference>
<keyword evidence="5" id="KW-0472">Membrane</keyword>
<dbReference type="SMART" id="SM01088">
    <property type="entry name" value="Col_cuticle_N"/>
    <property type="match status" value="1"/>
</dbReference>
<keyword evidence="8" id="KW-1185">Reference proteome</keyword>
<dbReference type="AlphaFoldDB" id="A0A2A2JXD2"/>